<dbReference type="InterPro" id="IPR011016">
    <property type="entry name" value="Znf_RING-CH"/>
</dbReference>
<proteinExistence type="predicted"/>
<keyword evidence="4" id="KW-0479">Metal-binding</keyword>
<evidence type="ECO:0000256" key="1">
    <source>
        <dbReference type="ARBA" id="ARBA00004141"/>
    </source>
</evidence>
<evidence type="ECO:0000313" key="16">
    <source>
        <dbReference type="RefSeq" id="XP_022334459.1"/>
    </source>
</evidence>
<evidence type="ECO:0000256" key="3">
    <source>
        <dbReference type="ARBA" id="ARBA00022692"/>
    </source>
</evidence>
<dbReference type="Gene3D" id="3.30.40.10">
    <property type="entry name" value="Zinc/RING finger domain, C3HC4 (zinc finger)"/>
    <property type="match status" value="1"/>
</dbReference>
<dbReference type="AlphaFoldDB" id="A0A8B8E420"/>
<dbReference type="SMART" id="SM00744">
    <property type="entry name" value="RINGv"/>
    <property type="match status" value="1"/>
</dbReference>
<evidence type="ECO:0000256" key="9">
    <source>
        <dbReference type="ARBA" id="ARBA00023136"/>
    </source>
</evidence>
<dbReference type="Pfam" id="PF12906">
    <property type="entry name" value="RINGv"/>
    <property type="match status" value="1"/>
</dbReference>
<dbReference type="GeneID" id="111131299"/>
<evidence type="ECO:0000256" key="11">
    <source>
        <dbReference type="SAM" id="MobiDB-lite"/>
    </source>
</evidence>
<evidence type="ECO:0000313" key="15">
    <source>
        <dbReference type="Proteomes" id="UP000694844"/>
    </source>
</evidence>
<keyword evidence="9 12" id="KW-0472">Membrane</keyword>
<evidence type="ECO:0000256" key="5">
    <source>
        <dbReference type="ARBA" id="ARBA00022771"/>
    </source>
</evidence>
<name>A0A8B8E420_CRAVI</name>
<evidence type="ECO:0000256" key="12">
    <source>
        <dbReference type="SAM" id="Phobius"/>
    </source>
</evidence>
<evidence type="ECO:0000259" key="14">
    <source>
        <dbReference type="PROSITE" id="PS51292"/>
    </source>
</evidence>
<feature type="transmembrane region" description="Helical" evidence="12">
    <location>
        <begin position="206"/>
        <end position="228"/>
    </location>
</feature>
<dbReference type="PANTHER" id="PTHR46065">
    <property type="entry name" value="E3 UBIQUITIN-PROTEIN LIGASE MARCH 2/3 FAMILY MEMBER"/>
    <property type="match status" value="1"/>
</dbReference>
<keyword evidence="15" id="KW-1185">Reference proteome</keyword>
<keyword evidence="5 10" id="KW-0863">Zinc-finger</keyword>
<dbReference type="RefSeq" id="XP_022334459.1">
    <property type="nucleotide sequence ID" value="XM_022478751.1"/>
</dbReference>
<dbReference type="GO" id="GO:0016567">
    <property type="term" value="P:protein ubiquitination"/>
    <property type="evidence" value="ECO:0007669"/>
    <property type="project" value="TreeGrafter"/>
</dbReference>
<reference evidence="16" key="1">
    <citation type="submission" date="2025-08" db="UniProtKB">
        <authorList>
            <consortium name="RefSeq"/>
        </authorList>
    </citation>
    <scope>IDENTIFICATION</scope>
    <source>
        <tissue evidence="16">Whole sample</tissue>
    </source>
</reference>
<keyword evidence="7" id="KW-0862">Zinc</keyword>
<evidence type="ECO:0000256" key="8">
    <source>
        <dbReference type="ARBA" id="ARBA00022989"/>
    </source>
</evidence>
<protein>
    <submittedName>
        <fullName evidence="16">Uncharacterized protein LOC111131299</fullName>
    </submittedName>
</protein>
<dbReference type="GO" id="GO:0008270">
    <property type="term" value="F:zinc ion binding"/>
    <property type="evidence" value="ECO:0007669"/>
    <property type="project" value="UniProtKB-KW"/>
</dbReference>
<dbReference type="PANTHER" id="PTHR46065:SF3">
    <property type="entry name" value="FI20425P1"/>
    <property type="match status" value="1"/>
</dbReference>
<dbReference type="KEGG" id="cvn:111131299"/>
<keyword evidence="6" id="KW-0833">Ubl conjugation pathway</keyword>
<dbReference type="SUPFAM" id="SSF57850">
    <property type="entry name" value="RING/U-box"/>
    <property type="match status" value="1"/>
</dbReference>
<evidence type="ECO:0000256" key="4">
    <source>
        <dbReference type="ARBA" id="ARBA00022723"/>
    </source>
</evidence>
<feature type="domain" description="RING-type" evidence="13">
    <location>
        <begin position="95"/>
        <end position="141"/>
    </location>
</feature>
<dbReference type="GO" id="GO:0016020">
    <property type="term" value="C:membrane"/>
    <property type="evidence" value="ECO:0007669"/>
    <property type="project" value="UniProtKB-SubCell"/>
</dbReference>
<feature type="transmembrane region" description="Helical" evidence="12">
    <location>
        <begin position="169"/>
        <end position="194"/>
    </location>
</feature>
<dbReference type="PROSITE" id="PS51292">
    <property type="entry name" value="ZF_RING_CH"/>
    <property type="match status" value="1"/>
</dbReference>
<evidence type="ECO:0000256" key="7">
    <source>
        <dbReference type="ARBA" id="ARBA00022833"/>
    </source>
</evidence>
<dbReference type="GO" id="GO:0004842">
    <property type="term" value="F:ubiquitin-protein transferase activity"/>
    <property type="evidence" value="ECO:0007669"/>
    <property type="project" value="TreeGrafter"/>
</dbReference>
<keyword evidence="3 12" id="KW-0812">Transmembrane</keyword>
<keyword evidence="8 12" id="KW-1133">Transmembrane helix</keyword>
<dbReference type="InterPro" id="IPR001841">
    <property type="entry name" value="Znf_RING"/>
</dbReference>
<accession>A0A8B8E420</accession>
<feature type="region of interest" description="Disordered" evidence="11">
    <location>
        <begin position="38"/>
        <end position="58"/>
    </location>
</feature>
<dbReference type="PROSITE" id="PS50089">
    <property type="entry name" value="ZF_RING_2"/>
    <property type="match status" value="1"/>
</dbReference>
<evidence type="ECO:0000259" key="13">
    <source>
        <dbReference type="PROSITE" id="PS50089"/>
    </source>
</evidence>
<dbReference type="OrthoDB" id="273089at2759"/>
<sequence length="499" mass="55694">MDGASKDFSDISVTSPQRRESSCRAVSINAAAFSNFQNDPLDSFHREDSGSRNAASRLSEKSVLPVSITNSPRQQASDTSTQIFSLNSSISEPVCRICHGTSNTEQLMSLCYCAGTIGLMHVSCLQRWLGSSNKTQCELCRFNFAMERKPKPFYVYLCNPGSRGDRRRLMFDVVCISLLSPITLTVVSLCLYGATRYSPDRAEFVGLFVLGSLLLGLFIVWLVICLRINIKKWQEWKQFNQKVKLKCSPPTDERIITESTIDHSFQSSGIDMSRRGSQMGVKISSIEIKVITEGQSAETGPRLVRTFDDSLKGTSRKSALNYISRPLPQTLSTNTPVGRYVPADRDQLIGNYYISSSSSKESASTIQHGNSVPPHTLNGGSASSKGRLYTVATAGRSSPEYRQNVCRDSSLPSREYRQNVCRDSSLPSREYRQNVCRDSSLPFCEYRQNVVRDSSLPTHESNCIYGSRVKPSSYRHCNVKSEGNSDYDSNIVYPPQRYI</sequence>
<dbReference type="InterPro" id="IPR013083">
    <property type="entry name" value="Znf_RING/FYVE/PHD"/>
</dbReference>
<organism evidence="15 16">
    <name type="scientific">Crassostrea virginica</name>
    <name type="common">Eastern oyster</name>
    <dbReference type="NCBI Taxonomy" id="6565"/>
    <lineage>
        <taxon>Eukaryota</taxon>
        <taxon>Metazoa</taxon>
        <taxon>Spiralia</taxon>
        <taxon>Lophotrochozoa</taxon>
        <taxon>Mollusca</taxon>
        <taxon>Bivalvia</taxon>
        <taxon>Autobranchia</taxon>
        <taxon>Pteriomorphia</taxon>
        <taxon>Ostreida</taxon>
        <taxon>Ostreoidea</taxon>
        <taxon>Ostreidae</taxon>
        <taxon>Crassostrea</taxon>
    </lineage>
</organism>
<feature type="region of interest" description="Disordered" evidence="11">
    <location>
        <begin position="1"/>
        <end position="20"/>
    </location>
</feature>
<gene>
    <name evidence="16" type="primary">LOC111131299</name>
</gene>
<evidence type="ECO:0000256" key="6">
    <source>
        <dbReference type="ARBA" id="ARBA00022786"/>
    </source>
</evidence>
<feature type="domain" description="RING-CH-type" evidence="14">
    <location>
        <begin position="87"/>
        <end position="147"/>
    </location>
</feature>
<evidence type="ECO:0000256" key="10">
    <source>
        <dbReference type="PROSITE-ProRule" id="PRU00175"/>
    </source>
</evidence>
<dbReference type="Proteomes" id="UP000694844">
    <property type="component" value="Chromosome 4"/>
</dbReference>
<evidence type="ECO:0000256" key="2">
    <source>
        <dbReference type="ARBA" id="ARBA00022679"/>
    </source>
</evidence>
<keyword evidence="2" id="KW-0808">Transferase</keyword>
<comment type="subcellular location">
    <subcellularLocation>
        <location evidence="1">Membrane</location>
        <topology evidence="1">Multi-pass membrane protein</topology>
    </subcellularLocation>
</comment>
<feature type="region of interest" description="Disordered" evidence="11">
    <location>
        <begin position="359"/>
        <end position="385"/>
    </location>
</feature>